<dbReference type="AlphaFoldDB" id="A0A1F8FEG4"/>
<comment type="caution">
    <text evidence="1">The sequence shown here is derived from an EMBL/GenBank/DDBJ whole genome shotgun (WGS) entry which is preliminary data.</text>
</comment>
<reference evidence="1 2" key="1">
    <citation type="journal article" date="2016" name="Nat. Commun.">
        <title>Thousands of microbial genomes shed light on interconnected biogeochemical processes in an aquifer system.</title>
        <authorList>
            <person name="Anantharaman K."/>
            <person name="Brown C.T."/>
            <person name="Hug L.A."/>
            <person name="Sharon I."/>
            <person name="Castelle C.J."/>
            <person name="Probst A.J."/>
            <person name="Thomas B.C."/>
            <person name="Singh A."/>
            <person name="Wilkins M.J."/>
            <person name="Karaoz U."/>
            <person name="Brodie E.L."/>
            <person name="Williams K.H."/>
            <person name="Hubbard S.S."/>
            <person name="Banfield J.F."/>
        </authorList>
    </citation>
    <scope>NUCLEOTIDE SEQUENCE [LARGE SCALE GENOMIC DNA]</scope>
</reference>
<dbReference type="Proteomes" id="UP000177167">
    <property type="component" value="Unassembled WGS sequence"/>
</dbReference>
<dbReference type="EMBL" id="MGJP01000003">
    <property type="protein sequence ID" value="OGN10646.1"/>
    <property type="molecule type" value="Genomic_DNA"/>
</dbReference>
<proteinExistence type="predicted"/>
<protein>
    <submittedName>
        <fullName evidence="1">Uncharacterized protein</fullName>
    </submittedName>
</protein>
<sequence>MSVETQALVPANSSVADFLAEIGRVIRECESSKPSRLSFMALKKWRQDKSRQIAEVTNRYAGNSQNALVPSGNGDISSVDIEALEEADGHIIKATCAAEKAREKMVRIENFRVFKIKSGESYFLISFIVKDSQGMIKISPTYKIEYQSISVFVNVSADRPVFVVLRPQSNNKYWHQIEFHVHSENDMKFLL</sequence>
<evidence type="ECO:0000313" key="1">
    <source>
        <dbReference type="EMBL" id="OGN10646.1"/>
    </source>
</evidence>
<accession>A0A1F8FEG4</accession>
<gene>
    <name evidence="1" type="ORF">A3J46_05570</name>
</gene>
<evidence type="ECO:0000313" key="2">
    <source>
        <dbReference type="Proteomes" id="UP000177167"/>
    </source>
</evidence>
<organism evidence="1 2">
    <name type="scientific">Candidatus Yanofskybacteria bacterium RIFCSPHIGHO2_02_FULL_41_11</name>
    <dbReference type="NCBI Taxonomy" id="1802675"/>
    <lineage>
        <taxon>Bacteria</taxon>
        <taxon>Candidatus Yanofskyibacteriota</taxon>
    </lineage>
</organism>
<name>A0A1F8FEG4_9BACT</name>